<protein>
    <submittedName>
        <fullName evidence="2">Uncharacterized protein</fullName>
    </submittedName>
</protein>
<keyword evidence="3" id="KW-1185">Reference proteome</keyword>
<dbReference type="EMBL" id="VSRR010103767">
    <property type="protein sequence ID" value="MPC95852.1"/>
    <property type="molecule type" value="Genomic_DNA"/>
</dbReference>
<evidence type="ECO:0000313" key="3">
    <source>
        <dbReference type="Proteomes" id="UP000324222"/>
    </source>
</evidence>
<sequence>MKYYSWRETQHTDAPIPPLSCEPPQPTALPPPPPLSRPKPFSPHPLKAGISPGHSDGCPWPATVSFPTENYHRTSDIRSETRTH</sequence>
<dbReference type="AlphaFoldDB" id="A0A5B7JI85"/>
<evidence type="ECO:0000313" key="2">
    <source>
        <dbReference type="EMBL" id="MPC95852.1"/>
    </source>
</evidence>
<accession>A0A5B7JI85</accession>
<proteinExistence type="predicted"/>
<feature type="region of interest" description="Disordered" evidence="1">
    <location>
        <begin position="1"/>
        <end position="84"/>
    </location>
</feature>
<reference evidence="2 3" key="1">
    <citation type="submission" date="2019-05" db="EMBL/GenBank/DDBJ databases">
        <title>Another draft genome of Portunus trituberculatus and its Hox gene families provides insights of decapod evolution.</title>
        <authorList>
            <person name="Jeong J.-H."/>
            <person name="Song I."/>
            <person name="Kim S."/>
            <person name="Choi T."/>
            <person name="Kim D."/>
            <person name="Ryu S."/>
            <person name="Kim W."/>
        </authorList>
    </citation>
    <scope>NUCLEOTIDE SEQUENCE [LARGE SCALE GENOMIC DNA]</scope>
    <source>
        <tissue evidence="2">Muscle</tissue>
    </source>
</reference>
<name>A0A5B7JI85_PORTR</name>
<evidence type="ECO:0000256" key="1">
    <source>
        <dbReference type="SAM" id="MobiDB-lite"/>
    </source>
</evidence>
<gene>
    <name evidence="2" type="ORF">E2C01_091081</name>
</gene>
<feature type="compositionally biased region" description="Pro residues" evidence="1">
    <location>
        <begin position="15"/>
        <end position="43"/>
    </location>
</feature>
<dbReference type="Proteomes" id="UP000324222">
    <property type="component" value="Unassembled WGS sequence"/>
</dbReference>
<organism evidence="2 3">
    <name type="scientific">Portunus trituberculatus</name>
    <name type="common">Swimming crab</name>
    <name type="synonym">Neptunus trituberculatus</name>
    <dbReference type="NCBI Taxonomy" id="210409"/>
    <lineage>
        <taxon>Eukaryota</taxon>
        <taxon>Metazoa</taxon>
        <taxon>Ecdysozoa</taxon>
        <taxon>Arthropoda</taxon>
        <taxon>Crustacea</taxon>
        <taxon>Multicrustacea</taxon>
        <taxon>Malacostraca</taxon>
        <taxon>Eumalacostraca</taxon>
        <taxon>Eucarida</taxon>
        <taxon>Decapoda</taxon>
        <taxon>Pleocyemata</taxon>
        <taxon>Brachyura</taxon>
        <taxon>Eubrachyura</taxon>
        <taxon>Portunoidea</taxon>
        <taxon>Portunidae</taxon>
        <taxon>Portuninae</taxon>
        <taxon>Portunus</taxon>
    </lineage>
</organism>
<feature type="compositionally biased region" description="Basic and acidic residues" evidence="1">
    <location>
        <begin position="70"/>
        <end position="84"/>
    </location>
</feature>
<comment type="caution">
    <text evidence="2">The sequence shown here is derived from an EMBL/GenBank/DDBJ whole genome shotgun (WGS) entry which is preliminary data.</text>
</comment>